<evidence type="ECO:0008006" key="3">
    <source>
        <dbReference type="Google" id="ProtNLM"/>
    </source>
</evidence>
<dbReference type="EMBL" id="MU150269">
    <property type="protein sequence ID" value="KAF9462705.1"/>
    <property type="molecule type" value="Genomic_DNA"/>
</dbReference>
<organism evidence="1 2">
    <name type="scientific">Collybia nuda</name>
    <dbReference type="NCBI Taxonomy" id="64659"/>
    <lineage>
        <taxon>Eukaryota</taxon>
        <taxon>Fungi</taxon>
        <taxon>Dikarya</taxon>
        <taxon>Basidiomycota</taxon>
        <taxon>Agaricomycotina</taxon>
        <taxon>Agaricomycetes</taxon>
        <taxon>Agaricomycetidae</taxon>
        <taxon>Agaricales</taxon>
        <taxon>Tricholomatineae</taxon>
        <taxon>Clitocybaceae</taxon>
        <taxon>Collybia</taxon>
    </lineage>
</organism>
<reference evidence="1" key="1">
    <citation type="submission" date="2020-11" db="EMBL/GenBank/DDBJ databases">
        <authorList>
            <consortium name="DOE Joint Genome Institute"/>
            <person name="Ahrendt S."/>
            <person name="Riley R."/>
            <person name="Andreopoulos W."/>
            <person name="Labutti K."/>
            <person name="Pangilinan J."/>
            <person name="Ruiz-Duenas F.J."/>
            <person name="Barrasa J.M."/>
            <person name="Sanchez-Garcia M."/>
            <person name="Camarero S."/>
            <person name="Miyauchi S."/>
            <person name="Serrano A."/>
            <person name="Linde D."/>
            <person name="Babiker R."/>
            <person name="Drula E."/>
            <person name="Ayuso-Fernandez I."/>
            <person name="Pacheco R."/>
            <person name="Padilla G."/>
            <person name="Ferreira P."/>
            <person name="Barriuso J."/>
            <person name="Kellner H."/>
            <person name="Castanera R."/>
            <person name="Alfaro M."/>
            <person name="Ramirez L."/>
            <person name="Pisabarro A.G."/>
            <person name="Kuo A."/>
            <person name="Tritt A."/>
            <person name="Lipzen A."/>
            <person name="He G."/>
            <person name="Yan M."/>
            <person name="Ng V."/>
            <person name="Cullen D."/>
            <person name="Martin F."/>
            <person name="Rosso M.-N."/>
            <person name="Henrissat B."/>
            <person name="Hibbett D."/>
            <person name="Martinez A.T."/>
            <person name="Grigoriev I.V."/>
        </authorList>
    </citation>
    <scope>NUCLEOTIDE SEQUENCE</scope>
    <source>
        <strain evidence="1">CBS 247.69</strain>
    </source>
</reference>
<dbReference type="Proteomes" id="UP000807353">
    <property type="component" value="Unassembled WGS sequence"/>
</dbReference>
<protein>
    <recommendedName>
        <fullName evidence="3">HNH nuclease domain-containing protein</fullName>
    </recommendedName>
</protein>
<name>A0A9P5Y5P1_9AGAR</name>
<keyword evidence="2" id="KW-1185">Reference proteome</keyword>
<sequence>MDATAHSSEIKIYASFLLVVAKPGADFNFAADNWNRILCLTLPLETLGVLQFSHKPYKWICYAIGIVVEAEGHLSSSPYSLTIVDYNAGLPIESAALYYHTSDDENSVVTPRKARLRSDAADRDGHQCISTAMNELLCDAVHLLAHNKGDTYISTYTEHCSQDPADGDLIQDIDSVQNALFFNKLTHTVVGKNIAFLPTPKFAMNTADIDLTVPGFLGDAGAPPSGSPLRISDTPGWPPAIILDAIYASAVPHHFRIQTLKDVVSETWMDTLYSNGIIDQLHPPRWTPPELPVMISLDTPPIKPQTILLACPPDPLLRVARATRPGLNLRALDFISDRRNLRVLLDFVEGGNRGEHIDTETIGGADLFFLSWPGPGYGHPSASYGINFEKCFTSALSEITVQHNRVINYTLGWS</sequence>
<gene>
    <name evidence="1" type="ORF">BDZ94DRAFT_1309409</name>
</gene>
<dbReference type="OrthoDB" id="3269637at2759"/>
<comment type="caution">
    <text evidence="1">The sequence shown here is derived from an EMBL/GenBank/DDBJ whole genome shotgun (WGS) entry which is preliminary data.</text>
</comment>
<accession>A0A9P5Y5P1</accession>
<dbReference type="AlphaFoldDB" id="A0A9P5Y5P1"/>
<evidence type="ECO:0000313" key="2">
    <source>
        <dbReference type="Proteomes" id="UP000807353"/>
    </source>
</evidence>
<evidence type="ECO:0000313" key="1">
    <source>
        <dbReference type="EMBL" id="KAF9462705.1"/>
    </source>
</evidence>
<proteinExistence type="predicted"/>